<gene>
    <name evidence="1" type="ORF">T12_4362</name>
</gene>
<dbReference type="EMBL" id="JYDQ01000171">
    <property type="protein sequence ID" value="KRY12193.1"/>
    <property type="molecule type" value="Genomic_DNA"/>
</dbReference>
<dbReference type="AlphaFoldDB" id="A0A0V0ZHZ4"/>
<protein>
    <submittedName>
        <fullName evidence="1">Uncharacterized protein</fullName>
    </submittedName>
</protein>
<reference evidence="1 2" key="1">
    <citation type="submission" date="2015-01" db="EMBL/GenBank/DDBJ databases">
        <title>Evolution of Trichinella species and genotypes.</title>
        <authorList>
            <person name="Korhonen P.K."/>
            <person name="Edoardo P."/>
            <person name="Giuseppe L.R."/>
            <person name="Gasser R.B."/>
        </authorList>
    </citation>
    <scope>NUCLEOTIDE SEQUENCE [LARGE SCALE GENOMIC DNA]</scope>
    <source>
        <strain evidence="1">ISS2496</strain>
    </source>
</reference>
<evidence type="ECO:0000313" key="1">
    <source>
        <dbReference type="EMBL" id="KRY12193.1"/>
    </source>
</evidence>
<accession>A0A0V0ZHZ4</accession>
<organism evidence="1 2">
    <name type="scientific">Trichinella patagoniensis</name>
    <dbReference type="NCBI Taxonomy" id="990121"/>
    <lineage>
        <taxon>Eukaryota</taxon>
        <taxon>Metazoa</taxon>
        <taxon>Ecdysozoa</taxon>
        <taxon>Nematoda</taxon>
        <taxon>Enoplea</taxon>
        <taxon>Dorylaimia</taxon>
        <taxon>Trichinellida</taxon>
        <taxon>Trichinellidae</taxon>
        <taxon>Trichinella</taxon>
    </lineage>
</organism>
<proteinExistence type="predicted"/>
<sequence>MKSVIICTCNSNNNKKSISKSVQITYLMSLRKLLTKCKYRTIAVHNFDSISKKWQICVAVTTGYFLFCKCGQLNLPLVNNMLGISRLRILYINTNITSVFVVKLTEQQQCRYKRNFVHCENFSTICLINRQKEEVYPQISLIS</sequence>
<comment type="caution">
    <text evidence="1">The sequence shown here is derived from an EMBL/GenBank/DDBJ whole genome shotgun (WGS) entry which is preliminary data.</text>
</comment>
<dbReference type="Proteomes" id="UP000054783">
    <property type="component" value="Unassembled WGS sequence"/>
</dbReference>
<name>A0A0V0ZHZ4_9BILA</name>
<keyword evidence="2" id="KW-1185">Reference proteome</keyword>
<evidence type="ECO:0000313" key="2">
    <source>
        <dbReference type="Proteomes" id="UP000054783"/>
    </source>
</evidence>